<evidence type="ECO:0000256" key="1">
    <source>
        <dbReference type="ARBA" id="ARBA00022723"/>
    </source>
</evidence>
<dbReference type="Proteomes" id="UP000478052">
    <property type="component" value="Unassembled WGS sequence"/>
</dbReference>
<keyword evidence="2 5" id="KW-0863">Zinc-finger</keyword>
<evidence type="ECO:0000259" key="6">
    <source>
        <dbReference type="PROSITE" id="PS50950"/>
    </source>
</evidence>
<keyword evidence="4 5" id="KW-0238">DNA-binding</keyword>
<evidence type="ECO:0000313" key="7">
    <source>
        <dbReference type="EMBL" id="KAF0770470.1"/>
    </source>
</evidence>
<keyword evidence="8" id="KW-1185">Reference proteome</keyword>
<dbReference type="GO" id="GO:0003677">
    <property type="term" value="F:DNA binding"/>
    <property type="evidence" value="ECO:0007669"/>
    <property type="project" value="UniProtKB-UniRule"/>
</dbReference>
<name>A0A6G0ZHS7_APHCR</name>
<protein>
    <recommendedName>
        <fullName evidence="6">THAP-type domain-containing protein</fullName>
    </recommendedName>
</protein>
<gene>
    <name evidence="7" type="ORF">FWK35_00006914</name>
</gene>
<keyword evidence="1" id="KW-0479">Metal-binding</keyword>
<evidence type="ECO:0000256" key="2">
    <source>
        <dbReference type="ARBA" id="ARBA00022771"/>
    </source>
</evidence>
<dbReference type="InterPro" id="IPR006612">
    <property type="entry name" value="THAP_Znf"/>
</dbReference>
<dbReference type="SUPFAM" id="SSF57716">
    <property type="entry name" value="Glucocorticoid receptor-like (DNA-binding domain)"/>
    <property type="match status" value="1"/>
</dbReference>
<evidence type="ECO:0000256" key="4">
    <source>
        <dbReference type="ARBA" id="ARBA00023125"/>
    </source>
</evidence>
<evidence type="ECO:0000256" key="3">
    <source>
        <dbReference type="ARBA" id="ARBA00022833"/>
    </source>
</evidence>
<comment type="caution">
    <text evidence="7">The sequence shown here is derived from an EMBL/GenBank/DDBJ whole genome shotgun (WGS) entry which is preliminary data.</text>
</comment>
<feature type="domain" description="THAP-type" evidence="6">
    <location>
        <begin position="1"/>
        <end position="93"/>
    </location>
</feature>
<organism evidence="7 8">
    <name type="scientific">Aphis craccivora</name>
    <name type="common">Cowpea aphid</name>
    <dbReference type="NCBI Taxonomy" id="307492"/>
    <lineage>
        <taxon>Eukaryota</taxon>
        <taxon>Metazoa</taxon>
        <taxon>Ecdysozoa</taxon>
        <taxon>Arthropoda</taxon>
        <taxon>Hexapoda</taxon>
        <taxon>Insecta</taxon>
        <taxon>Pterygota</taxon>
        <taxon>Neoptera</taxon>
        <taxon>Paraneoptera</taxon>
        <taxon>Hemiptera</taxon>
        <taxon>Sternorrhyncha</taxon>
        <taxon>Aphidomorpha</taxon>
        <taxon>Aphidoidea</taxon>
        <taxon>Aphididae</taxon>
        <taxon>Aphidini</taxon>
        <taxon>Aphis</taxon>
        <taxon>Aphis</taxon>
    </lineage>
</organism>
<dbReference type="OrthoDB" id="6622923at2759"/>
<evidence type="ECO:0000256" key="5">
    <source>
        <dbReference type="PROSITE-ProRule" id="PRU00309"/>
    </source>
</evidence>
<dbReference type="GO" id="GO:0008270">
    <property type="term" value="F:zinc ion binding"/>
    <property type="evidence" value="ECO:0007669"/>
    <property type="project" value="UniProtKB-KW"/>
</dbReference>
<keyword evidence="3" id="KW-0862">Zinc</keyword>
<accession>A0A6G0ZHS7</accession>
<dbReference type="SMART" id="SM00980">
    <property type="entry name" value="THAP"/>
    <property type="match status" value="1"/>
</dbReference>
<dbReference type="PROSITE" id="PS50950">
    <property type="entry name" value="ZF_THAP"/>
    <property type="match status" value="1"/>
</dbReference>
<sequence>MPRKCSIITCKSNKNNQKVTLFKVPTTDAIAWHTIIQDQNGNEKCKISHVCSEHFLPEDIITQYVNVSPEIIQAIGGTRQRVALKKGAIPSVFEKHTNITEPHSVQNSHTEPCRKQLFENQEPLTKRVCLAPLPELKEKIDSFETFLK</sequence>
<evidence type="ECO:0000313" key="8">
    <source>
        <dbReference type="Proteomes" id="UP000478052"/>
    </source>
</evidence>
<reference evidence="7 8" key="1">
    <citation type="submission" date="2019-08" db="EMBL/GenBank/DDBJ databases">
        <title>Whole genome of Aphis craccivora.</title>
        <authorList>
            <person name="Voronova N.V."/>
            <person name="Shulinski R.S."/>
            <person name="Bandarenka Y.V."/>
            <person name="Zhorov D.G."/>
            <person name="Warner D."/>
        </authorList>
    </citation>
    <scope>NUCLEOTIDE SEQUENCE [LARGE SCALE GENOMIC DNA]</scope>
    <source>
        <strain evidence="7">180601</strain>
        <tissue evidence="7">Whole Body</tissue>
    </source>
</reference>
<dbReference type="AlphaFoldDB" id="A0A6G0ZHS7"/>
<dbReference type="Pfam" id="PF05485">
    <property type="entry name" value="THAP"/>
    <property type="match status" value="1"/>
</dbReference>
<dbReference type="EMBL" id="VUJU01000430">
    <property type="protein sequence ID" value="KAF0770470.1"/>
    <property type="molecule type" value="Genomic_DNA"/>
</dbReference>
<feature type="non-terminal residue" evidence="7">
    <location>
        <position position="148"/>
    </location>
</feature>
<proteinExistence type="predicted"/>